<keyword evidence="4" id="KW-0539">Nucleus</keyword>
<dbReference type="Gene3D" id="3.30.70.330">
    <property type="match status" value="4"/>
</dbReference>
<keyword evidence="2" id="KW-0677">Repeat</keyword>
<feature type="region of interest" description="Disordered" evidence="6">
    <location>
        <begin position="210"/>
        <end position="315"/>
    </location>
</feature>
<keyword evidence="9" id="KW-1185">Reference proteome</keyword>
<evidence type="ECO:0000313" key="9">
    <source>
        <dbReference type="Proteomes" id="UP001230188"/>
    </source>
</evidence>
<feature type="domain" description="RRM" evidence="7">
    <location>
        <begin position="2"/>
        <end position="76"/>
    </location>
</feature>
<dbReference type="InterPro" id="IPR012677">
    <property type="entry name" value="Nucleotide-bd_a/b_plait_sf"/>
</dbReference>
<dbReference type="Pfam" id="PF00076">
    <property type="entry name" value="RRM_1"/>
    <property type="match status" value="3"/>
</dbReference>
<feature type="domain" description="RRM" evidence="7">
    <location>
        <begin position="136"/>
        <end position="211"/>
    </location>
</feature>
<organism evidence="8 9">
    <name type="scientific">Chrysophaeum taylorii</name>
    <dbReference type="NCBI Taxonomy" id="2483200"/>
    <lineage>
        <taxon>Eukaryota</taxon>
        <taxon>Sar</taxon>
        <taxon>Stramenopiles</taxon>
        <taxon>Ochrophyta</taxon>
        <taxon>Pelagophyceae</taxon>
        <taxon>Pelagomonadales</taxon>
        <taxon>Pelagomonadaceae</taxon>
        <taxon>Chrysophaeum</taxon>
    </lineage>
</organism>
<dbReference type="AlphaFoldDB" id="A0AAD7UA43"/>
<evidence type="ECO:0000256" key="4">
    <source>
        <dbReference type="ARBA" id="ARBA00023242"/>
    </source>
</evidence>
<dbReference type="PANTHER" id="PTHR48039">
    <property type="entry name" value="RNA-BINDING MOTIF PROTEIN 14B"/>
    <property type="match status" value="1"/>
</dbReference>
<evidence type="ECO:0000256" key="5">
    <source>
        <dbReference type="PROSITE-ProRule" id="PRU00176"/>
    </source>
</evidence>
<dbReference type="EMBL" id="JAQMWT010000458">
    <property type="protein sequence ID" value="KAJ8601010.1"/>
    <property type="molecule type" value="Genomic_DNA"/>
</dbReference>
<dbReference type="GO" id="GO:0003729">
    <property type="term" value="F:mRNA binding"/>
    <property type="evidence" value="ECO:0007669"/>
    <property type="project" value="TreeGrafter"/>
</dbReference>
<evidence type="ECO:0000259" key="7">
    <source>
        <dbReference type="PROSITE" id="PS50102"/>
    </source>
</evidence>
<sequence>MATVIVKGLDEDTTYDSLRRVLADVGPVRRTDVIRGRGFGFVKFVDPSDAKRAISLSRRDGFQVDGKRVIVEPAREKSDNTRVRVWGNPDLGELKVLSVERKGDDAVVATFETPREALRAARKLPKARLETLVRPCRLIVRNLKFSTTDHALRAAFEAYGPLSEARVVRNGDESRGFGFVEFCCKRDAEAALKEKSHFIDSREVAVDRALGKHEFQNQPRKRANRDDDDDDDEADEEEADEDDDDEADKDEDDVEDDKDDEDFQDDEEADKDEDDVEDDEDDQEDDAEADEDDDDRDDDDQDDGEDKDDGKKKNCRGDAALGRTLFVRNVAFDSSVGAMRAFFSKLAAVESVHLVRDPETSLPRGTAFVKLKEDAKRLVGTHIMKGRELRVDVALPEAPASTPSREREDKRHLGLADEGLVSRGDPAAREVPEAELVKRERTRRQNKSKLANPLFFVNPKRLSVRNLGRVTDKMLKKITGAEKAKMLDGFGFAEFATHEAALAALRRLNNNPKYAKFARPATDGIPRLIVEFSVENKLKAEERAANVEKARAAAAAAQRLSSKPKRKQVKDKGKGKDEDEDEPPPRKKVKFAAETSAADDVKAALRKSGAKLLRL</sequence>
<feature type="compositionally biased region" description="Acidic residues" evidence="6">
    <location>
        <begin position="226"/>
        <end position="307"/>
    </location>
</feature>
<dbReference type="GO" id="GO:0005634">
    <property type="term" value="C:nucleus"/>
    <property type="evidence" value="ECO:0007669"/>
    <property type="project" value="UniProtKB-SubCell"/>
</dbReference>
<evidence type="ECO:0000256" key="2">
    <source>
        <dbReference type="ARBA" id="ARBA00022737"/>
    </source>
</evidence>
<keyword evidence="3 5" id="KW-0694">RNA-binding</keyword>
<feature type="domain" description="RRM" evidence="7">
    <location>
        <begin position="323"/>
        <end position="396"/>
    </location>
</feature>
<comment type="caution">
    <text evidence="8">The sequence shown here is derived from an EMBL/GenBank/DDBJ whole genome shotgun (WGS) entry which is preliminary data.</text>
</comment>
<comment type="subcellular location">
    <subcellularLocation>
        <location evidence="1">Nucleus</location>
    </subcellularLocation>
</comment>
<evidence type="ECO:0000256" key="6">
    <source>
        <dbReference type="SAM" id="MobiDB-lite"/>
    </source>
</evidence>
<dbReference type="InterPro" id="IPR000504">
    <property type="entry name" value="RRM_dom"/>
</dbReference>
<name>A0AAD7UA43_9STRA</name>
<proteinExistence type="predicted"/>
<feature type="region of interest" description="Disordered" evidence="6">
    <location>
        <begin position="555"/>
        <end position="600"/>
    </location>
</feature>
<evidence type="ECO:0000256" key="3">
    <source>
        <dbReference type="ARBA" id="ARBA00022884"/>
    </source>
</evidence>
<dbReference type="InterPro" id="IPR051945">
    <property type="entry name" value="RRM_MRD1_RNA_proc_ribogen"/>
</dbReference>
<evidence type="ECO:0000313" key="8">
    <source>
        <dbReference type="EMBL" id="KAJ8601010.1"/>
    </source>
</evidence>
<evidence type="ECO:0000256" key="1">
    <source>
        <dbReference type="ARBA" id="ARBA00004123"/>
    </source>
</evidence>
<dbReference type="SMART" id="SM00360">
    <property type="entry name" value="RRM"/>
    <property type="match status" value="4"/>
</dbReference>
<protein>
    <recommendedName>
        <fullName evidence="7">RRM domain-containing protein</fullName>
    </recommendedName>
</protein>
<dbReference type="PROSITE" id="PS50102">
    <property type="entry name" value="RRM"/>
    <property type="match status" value="3"/>
</dbReference>
<accession>A0AAD7UA43</accession>
<reference evidence="8" key="1">
    <citation type="submission" date="2023-01" db="EMBL/GenBank/DDBJ databases">
        <title>Metagenome sequencing of chrysophaentin producing Chrysophaeum taylorii.</title>
        <authorList>
            <person name="Davison J."/>
            <person name="Bewley C."/>
        </authorList>
    </citation>
    <scope>NUCLEOTIDE SEQUENCE</scope>
    <source>
        <strain evidence="8">NIES-1699</strain>
    </source>
</reference>
<dbReference type="InterPro" id="IPR035979">
    <property type="entry name" value="RBD_domain_sf"/>
</dbReference>
<dbReference type="SUPFAM" id="SSF54928">
    <property type="entry name" value="RNA-binding domain, RBD"/>
    <property type="match status" value="3"/>
</dbReference>
<dbReference type="Proteomes" id="UP001230188">
    <property type="component" value="Unassembled WGS sequence"/>
</dbReference>
<gene>
    <name evidence="8" type="ORF">CTAYLR_009346</name>
</gene>
<dbReference type="PANTHER" id="PTHR48039:SF5">
    <property type="entry name" value="RNA-BINDING PROTEIN 28"/>
    <property type="match status" value="1"/>
</dbReference>